<keyword evidence="3" id="KW-0597">Phosphoprotein</keyword>
<dbReference type="GO" id="GO:0000155">
    <property type="term" value="F:phosphorelay sensor kinase activity"/>
    <property type="evidence" value="ECO:0007669"/>
    <property type="project" value="InterPro"/>
</dbReference>
<dbReference type="PROSITE" id="PS50109">
    <property type="entry name" value="HIS_KIN"/>
    <property type="match status" value="1"/>
</dbReference>
<dbReference type="CDD" id="cd00130">
    <property type="entry name" value="PAS"/>
    <property type="match status" value="1"/>
</dbReference>
<dbReference type="Pfam" id="PF00989">
    <property type="entry name" value="PAS"/>
    <property type="match status" value="1"/>
</dbReference>
<dbReference type="GO" id="GO:0000156">
    <property type="term" value="F:phosphorelay response regulator activity"/>
    <property type="evidence" value="ECO:0007669"/>
    <property type="project" value="TreeGrafter"/>
</dbReference>
<dbReference type="InterPro" id="IPR000700">
    <property type="entry name" value="PAS-assoc_C"/>
</dbReference>
<evidence type="ECO:0000256" key="6">
    <source>
        <dbReference type="ARBA" id="ARBA00023136"/>
    </source>
</evidence>
<comment type="caution">
    <text evidence="10">The sequence shown here is derived from an EMBL/GenBank/DDBJ whole genome shotgun (WGS) entry which is preliminary data.</text>
</comment>
<dbReference type="GO" id="GO:0016020">
    <property type="term" value="C:membrane"/>
    <property type="evidence" value="ECO:0007669"/>
    <property type="project" value="UniProtKB-SubCell"/>
</dbReference>
<dbReference type="PROSITE" id="PS50112">
    <property type="entry name" value="PAS"/>
    <property type="match status" value="1"/>
</dbReference>
<evidence type="ECO:0000256" key="2">
    <source>
        <dbReference type="ARBA" id="ARBA00012438"/>
    </source>
</evidence>
<feature type="domain" description="PAS" evidence="8">
    <location>
        <begin position="43"/>
        <end position="113"/>
    </location>
</feature>
<dbReference type="Gene3D" id="3.30.450.20">
    <property type="entry name" value="PAS domain"/>
    <property type="match status" value="2"/>
</dbReference>
<dbReference type="SMART" id="SM00086">
    <property type="entry name" value="PAC"/>
    <property type="match status" value="2"/>
</dbReference>
<feature type="domain" description="PAC" evidence="9">
    <location>
        <begin position="239"/>
        <end position="291"/>
    </location>
</feature>
<gene>
    <name evidence="10" type="primary">cph1_42</name>
    <name evidence="10" type="ORF">GALL_307520</name>
</gene>
<feature type="domain" description="PAC" evidence="9">
    <location>
        <begin position="116"/>
        <end position="168"/>
    </location>
</feature>
<evidence type="ECO:0000313" key="10">
    <source>
        <dbReference type="EMBL" id="OIQ87374.1"/>
    </source>
</evidence>
<evidence type="ECO:0000259" key="7">
    <source>
        <dbReference type="PROSITE" id="PS50109"/>
    </source>
</evidence>
<dbReference type="InterPro" id="IPR005467">
    <property type="entry name" value="His_kinase_dom"/>
</dbReference>
<dbReference type="InterPro" id="IPR003594">
    <property type="entry name" value="HATPase_dom"/>
</dbReference>
<name>A0A1J5QUM0_9ZZZZ</name>
<dbReference type="Pfam" id="PF08448">
    <property type="entry name" value="PAS_4"/>
    <property type="match status" value="1"/>
</dbReference>
<sequence length="533" mass="58736">MDPDWHVMLPWLGVAGAALTAAAAAAWELRRRGRDAARALQSAESWYRAVVESSDDAIIGKDLNGTILSWNAAAQRLFGYAADEALGRPITMLFPPGTEHEETVLLHRIRSGEHISHYEAERICRDGRTVTVSLSISPIKDASGRVVGASKIARDITERRRIEAELRDSRQHLALLIDRAPVALALFDRSARCLLTSRRWSEEYGVADGDRNELSKLLPHAELDWSDVQRRALAGETMQGDALPVSRAAGGRGWLRWAVRPWRDDDGNIGGLVAFTEDVSGLIEAQREIERLNADLQRRVDEGSVALSGANDELDAFTYAVAHEMRAPLRAMSGFSQALIDDHATGLDGEARVYLEQIDAGARRMAALVDGILALARSARSTPQRVDVDLAALARKLLLEFERRDRARPVDWQVDDMLPAHADPRLAEVALRLLLDNAWKFSANEAQPRIRVSAVTLDGVDGCCIEDNGAGFDMRHAARLFKPFQRLHRHDEFPGVGVGLATAQRIVQRHGGRIDIDASPGAGCRVRFTLPRA</sequence>
<dbReference type="GO" id="GO:0006355">
    <property type="term" value="P:regulation of DNA-templated transcription"/>
    <property type="evidence" value="ECO:0007669"/>
    <property type="project" value="InterPro"/>
</dbReference>
<dbReference type="CDD" id="cd00082">
    <property type="entry name" value="HisKA"/>
    <property type="match status" value="1"/>
</dbReference>
<protein>
    <recommendedName>
        <fullName evidence="2">histidine kinase</fullName>
        <ecNumber evidence="2">2.7.13.3</ecNumber>
    </recommendedName>
</protein>
<keyword evidence="5" id="KW-0418">Kinase</keyword>
<dbReference type="SMART" id="SM00388">
    <property type="entry name" value="HisKA"/>
    <property type="match status" value="1"/>
</dbReference>
<reference evidence="10" key="1">
    <citation type="submission" date="2016-10" db="EMBL/GenBank/DDBJ databases">
        <title>Sequence of Gallionella enrichment culture.</title>
        <authorList>
            <person name="Poehlein A."/>
            <person name="Muehling M."/>
            <person name="Daniel R."/>
        </authorList>
    </citation>
    <scope>NUCLEOTIDE SEQUENCE</scope>
</reference>
<comment type="catalytic activity">
    <reaction evidence="1">
        <text>ATP + protein L-histidine = ADP + protein N-phospho-L-histidine.</text>
        <dbReference type="EC" id="2.7.13.3"/>
    </reaction>
</comment>
<dbReference type="PRINTS" id="PR00344">
    <property type="entry name" value="BCTRLSENSOR"/>
</dbReference>
<proteinExistence type="predicted"/>
<dbReference type="InterPro" id="IPR036097">
    <property type="entry name" value="HisK_dim/P_sf"/>
</dbReference>
<dbReference type="InterPro" id="IPR013767">
    <property type="entry name" value="PAS_fold"/>
</dbReference>
<dbReference type="InterPro" id="IPR035965">
    <property type="entry name" value="PAS-like_dom_sf"/>
</dbReference>
<dbReference type="PROSITE" id="PS50113">
    <property type="entry name" value="PAC"/>
    <property type="match status" value="2"/>
</dbReference>
<dbReference type="SUPFAM" id="SSF55785">
    <property type="entry name" value="PYP-like sensor domain (PAS domain)"/>
    <property type="match status" value="2"/>
</dbReference>
<dbReference type="InterPro" id="IPR004358">
    <property type="entry name" value="Sig_transdc_His_kin-like_C"/>
</dbReference>
<evidence type="ECO:0000259" key="8">
    <source>
        <dbReference type="PROSITE" id="PS50112"/>
    </source>
</evidence>
<organism evidence="10">
    <name type="scientific">mine drainage metagenome</name>
    <dbReference type="NCBI Taxonomy" id="410659"/>
    <lineage>
        <taxon>unclassified sequences</taxon>
        <taxon>metagenomes</taxon>
        <taxon>ecological metagenomes</taxon>
    </lineage>
</organism>
<dbReference type="AlphaFoldDB" id="A0A1J5QUM0"/>
<dbReference type="NCBIfam" id="TIGR00229">
    <property type="entry name" value="sensory_box"/>
    <property type="match status" value="2"/>
</dbReference>
<evidence type="ECO:0000256" key="3">
    <source>
        <dbReference type="ARBA" id="ARBA00022553"/>
    </source>
</evidence>
<dbReference type="SMART" id="SM00091">
    <property type="entry name" value="PAS"/>
    <property type="match status" value="1"/>
</dbReference>
<dbReference type="EMBL" id="MLJW01000425">
    <property type="protein sequence ID" value="OIQ87374.1"/>
    <property type="molecule type" value="Genomic_DNA"/>
</dbReference>
<feature type="domain" description="Histidine kinase" evidence="7">
    <location>
        <begin position="320"/>
        <end position="533"/>
    </location>
</feature>
<dbReference type="SUPFAM" id="SSF55874">
    <property type="entry name" value="ATPase domain of HSP90 chaperone/DNA topoisomerase II/histidine kinase"/>
    <property type="match status" value="1"/>
</dbReference>
<dbReference type="Pfam" id="PF00512">
    <property type="entry name" value="HisKA"/>
    <property type="match status" value="1"/>
</dbReference>
<dbReference type="SUPFAM" id="SSF47384">
    <property type="entry name" value="Homodimeric domain of signal transducing histidine kinase"/>
    <property type="match status" value="1"/>
</dbReference>
<evidence type="ECO:0000256" key="5">
    <source>
        <dbReference type="ARBA" id="ARBA00022777"/>
    </source>
</evidence>
<dbReference type="InterPro" id="IPR036890">
    <property type="entry name" value="HATPase_C_sf"/>
</dbReference>
<dbReference type="Gene3D" id="1.10.287.130">
    <property type="match status" value="1"/>
</dbReference>
<dbReference type="GO" id="GO:0030295">
    <property type="term" value="F:protein kinase activator activity"/>
    <property type="evidence" value="ECO:0007669"/>
    <property type="project" value="TreeGrafter"/>
</dbReference>
<dbReference type="InterPro" id="IPR000014">
    <property type="entry name" value="PAS"/>
</dbReference>
<dbReference type="InterPro" id="IPR013656">
    <property type="entry name" value="PAS_4"/>
</dbReference>
<dbReference type="InterPro" id="IPR003661">
    <property type="entry name" value="HisK_dim/P_dom"/>
</dbReference>
<evidence type="ECO:0000256" key="1">
    <source>
        <dbReference type="ARBA" id="ARBA00000085"/>
    </source>
</evidence>
<evidence type="ECO:0000256" key="4">
    <source>
        <dbReference type="ARBA" id="ARBA00022679"/>
    </source>
</evidence>
<keyword evidence="4 10" id="KW-0808">Transferase</keyword>
<accession>A0A1J5QUM0</accession>
<dbReference type="InterPro" id="IPR050351">
    <property type="entry name" value="BphY/WalK/GraS-like"/>
</dbReference>
<dbReference type="InterPro" id="IPR001610">
    <property type="entry name" value="PAC"/>
</dbReference>
<dbReference type="PANTHER" id="PTHR42878:SF15">
    <property type="entry name" value="BACTERIOPHYTOCHROME"/>
    <property type="match status" value="1"/>
</dbReference>
<dbReference type="Gene3D" id="3.30.565.10">
    <property type="entry name" value="Histidine kinase-like ATPase, C-terminal domain"/>
    <property type="match status" value="1"/>
</dbReference>
<dbReference type="EC" id="2.7.13.3" evidence="2"/>
<evidence type="ECO:0000259" key="9">
    <source>
        <dbReference type="PROSITE" id="PS50113"/>
    </source>
</evidence>
<dbReference type="PANTHER" id="PTHR42878">
    <property type="entry name" value="TWO-COMPONENT HISTIDINE KINASE"/>
    <property type="match status" value="1"/>
</dbReference>
<keyword evidence="6" id="KW-0472">Membrane</keyword>
<dbReference type="SMART" id="SM00387">
    <property type="entry name" value="HATPase_c"/>
    <property type="match status" value="1"/>
</dbReference>
<dbReference type="GO" id="GO:0007234">
    <property type="term" value="P:osmosensory signaling via phosphorelay pathway"/>
    <property type="evidence" value="ECO:0007669"/>
    <property type="project" value="TreeGrafter"/>
</dbReference>
<dbReference type="Pfam" id="PF02518">
    <property type="entry name" value="HATPase_c"/>
    <property type="match status" value="1"/>
</dbReference>